<organism evidence="6 7">
    <name type="scientific">Aspergillus keveii</name>
    <dbReference type="NCBI Taxonomy" id="714993"/>
    <lineage>
        <taxon>Eukaryota</taxon>
        <taxon>Fungi</taxon>
        <taxon>Dikarya</taxon>
        <taxon>Ascomycota</taxon>
        <taxon>Pezizomycotina</taxon>
        <taxon>Eurotiomycetes</taxon>
        <taxon>Eurotiomycetidae</taxon>
        <taxon>Eurotiales</taxon>
        <taxon>Aspergillaceae</taxon>
        <taxon>Aspergillus</taxon>
        <taxon>Aspergillus subgen. Nidulantes</taxon>
    </lineage>
</organism>
<dbReference type="PRINTS" id="PR00081">
    <property type="entry name" value="GDHRDH"/>
</dbReference>
<comment type="similarity">
    <text evidence="1 3">Belongs to the short-chain dehydrogenases/reductases (SDR) family.</text>
</comment>
<dbReference type="Proteomes" id="UP001610563">
    <property type="component" value="Unassembled WGS sequence"/>
</dbReference>
<dbReference type="PANTHER" id="PTHR24322:SF736">
    <property type="entry name" value="RETINOL DEHYDROGENASE 10"/>
    <property type="match status" value="1"/>
</dbReference>
<name>A0ABR4G5Z5_9EURO</name>
<feature type="transmembrane region" description="Helical" evidence="5">
    <location>
        <begin position="40"/>
        <end position="62"/>
    </location>
</feature>
<dbReference type="PANTHER" id="PTHR24322">
    <property type="entry name" value="PKSB"/>
    <property type="match status" value="1"/>
</dbReference>
<dbReference type="EMBL" id="JBFTWV010000045">
    <property type="protein sequence ID" value="KAL2794435.1"/>
    <property type="molecule type" value="Genomic_DNA"/>
</dbReference>
<evidence type="ECO:0000256" key="1">
    <source>
        <dbReference type="ARBA" id="ARBA00006484"/>
    </source>
</evidence>
<comment type="caution">
    <text evidence="6">The sequence shown here is derived from an EMBL/GenBank/DDBJ whole genome shotgun (WGS) entry which is preliminary data.</text>
</comment>
<keyword evidence="5" id="KW-0812">Transmembrane</keyword>
<dbReference type="InterPro" id="IPR002347">
    <property type="entry name" value="SDR_fam"/>
</dbReference>
<evidence type="ECO:0000256" key="3">
    <source>
        <dbReference type="RuleBase" id="RU000363"/>
    </source>
</evidence>
<sequence length="380" mass="41079">MADPSPSQPPPTPRILTTPVSSTSHPLPAEKWHSHITFDLIMTVLNRSIFHPFIAWIIVLCLRAQATPYRHPAFLVAAGYATLLTVIDIAFMVSDRIAFGASREVDLSEEVIVITGGASGLGRLIAQIYGLRGVSVAVLDIAAEEDVKGWEEVSGVEYYQCNVGVREEVERVRERILKDLGAPTVLVNCAATRINAQPILSISAEAFQKTIQTNLIAIFHTCQVFVPHMLSAENGGTIVNVSSVLGHLCPAGLADYSASKGGLSAFHRTLETELRVSGNGGKVKTVLVEPGQIATPLFDFIKTPSAFFAPVLEPNRVAQDIVSIIDRGDSGIIRLPTFAKLAIFFAVLPVGVQRIGRYLSGIDRAVPQEPTQRKLGVKKE</sequence>
<feature type="transmembrane region" description="Helical" evidence="5">
    <location>
        <begin position="74"/>
        <end position="93"/>
    </location>
</feature>
<feature type="region of interest" description="Disordered" evidence="4">
    <location>
        <begin position="1"/>
        <end position="26"/>
    </location>
</feature>
<evidence type="ECO:0000313" key="7">
    <source>
        <dbReference type="Proteomes" id="UP001610563"/>
    </source>
</evidence>
<dbReference type="PRINTS" id="PR00080">
    <property type="entry name" value="SDRFAMILY"/>
</dbReference>
<keyword evidence="5" id="KW-1133">Transmembrane helix</keyword>
<keyword evidence="5" id="KW-0472">Membrane</keyword>
<evidence type="ECO:0000256" key="4">
    <source>
        <dbReference type="SAM" id="MobiDB-lite"/>
    </source>
</evidence>
<proteinExistence type="inferred from homology"/>
<evidence type="ECO:0008006" key="8">
    <source>
        <dbReference type="Google" id="ProtNLM"/>
    </source>
</evidence>
<accession>A0ABR4G5Z5</accession>
<protein>
    <recommendedName>
        <fullName evidence="8">Short-chain dehydrogenase/reductase family protein</fullName>
    </recommendedName>
</protein>
<keyword evidence="7" id="KW-1185">Reference proteome</keyword>
<dbReference type="Gene3D" id="3.40.50.720">
    <property type="entry name" value="NAD(P)-binding Rossmann-like Domain"/>
    <property type="match status" value="1"/>
</dbReference>
<feature type="compositionally biased region" description="Pro residues" evidence="4">
    <location>
        <begin position="1"/>
        <end position="13"/>
    </location>
</feature>
<keyword evidence="2" id="KW-0560">Oxidoreductase</keyword>
<evidence type="ECO:0000256" key="2">
    <source>
        <dbReference type="ARBA" id="ARBA00023002"/>
    </source>
</evidence>
<dbReference type="Pfam" id="PF00106">
    <property type="entry name" value="adh_short"/>
    <property type="match status" value="1"/>
</dbReference>
<reference evidence="6 7" key="1">
    <citation type="submission" date="2024-07" db="EMBL/GenBank/DDBJ databases">
        <title>Section-level genome sequencing and comparative genomics of Aspergillus sections Usti and Cavernicolus.</title>
        <authorList>
            <consortium name="Lawrence Berkeley National Laboratory"/>
            <person name="Nybo J.L."/>
            <person name="Vesth T.C."/>
            <person name="Theobald S."/>
            <person name="Frisvad J.C."/>
            <person name="Larsen T.O."/>
            <person name="Kjaerboelling I."/>
            <person name="Rothschild-Mancinelli K."/>
            <person name="Lyhne E.K."/>
            <person name="Kogle M.E."/>
            <person name="Barry K."/>
            <person name="Clum A."/>
            <person name="Na H."/>
            <person name="Ledsgaard L."/>
            <person name="Lin J."/>
            <person name="Lipzen A."/>
            <person name="Kuo A."/>
            <person name="Riley R."/>
            <person name="Mondo S."/>
            <person name="Labutti K."/>
            <person name="Haridas S."/>
            <person name="Pangalinan J."/>
            <person name="Salamov A.A."/>
            <person name="Simmons B.A."/>
            <person name="Magnuson J.K."/>
            <person name="Chen J."/>
            <person name="Drula E."/>
            <person name="Henrissat B."/>
            <person name="Wiebenga A."/>
            <person name="Lubbers R.J."/>
            <person name="Gomes A.C."/>
            <person name="Makela M.R."/>
            <person name="Stajich J."/>
            <person name="Grigoriev I.V."/>
            <person name="Mortensen U.H."/>
            <person name="De Vries R.P."/>
            <person name="Baker S.E."/>
            <person name="Andersen M.R."/>
        </authorList>
    </citation>
    <scope>NUCLEOTIDE SEQUENCE [LARGE SCALE GENOMIC DNA]</scope>
    <source>
        <strain evidence="6 7">CBS 209.92</strain>
    </source>
</reference>
<evidence type="ECO:0000313" key="6">
    <source>
        <dbReference type="EMBL" id="KAL2794435.1"/>
    </source>
</evidence>
<gene>
    <name evidence="6" type="ORF">BJX66DRAFT_199174</name>
</gene>
<dbReference type="SUPFAM" id="SSF51735">
    <property type="entry name" value="NAD(P)-binding Rossmann-fold domains"/>
    <property type="match status" value="1"/>
</dbReference>
<evidence type="ECO:0000256" key="5">
    <source>
        <dbReference type="SAM" id="Phobius"/>
    </source>
</evidence>
<dbReference type="InterPro" id="IPR036291">
    <property type="entry name" value="NAD(P)-bd_dom_sf"/>
</dbReference>